<reference evidence="2 3" key="1">
    <citation type="submission" date="2022-03" db="EMBL/GenBank/DDBJ databases">
        <authorList>
            <person name="Nunn A."/>
            <person name="Chopra R."/>
            <person name="Nunn A."/>
            <person name="Contreras Garrido A."/>
        </authorList>
    </citation>
    <scope>NUCLEOTIDE SEQUENCE [LARGE SCALE GENOMIC DNA]</scope>
</reference>
<protein>
    <recommendedName>
        <fullName evidence="4">SHSP domain-containing protein</fullName>
    </recommendedName>
</protein>
<gene>
    <name evidence="2" type="ORF">TAV2_LOCUS6076</name>
</gene>
<feature type="region of interest" description="Disordered" evidence="1">
    <location>
        <begin position="19"/>
        <end position="47"/>
    </location>
</feature>
<sequence length="115" mass="12811">MTIVSVTLSRFLHTTTKQQKNSVVSRMSKAGSSSGVNNIPAMPAKNRFSKSGSEEVYEVKETNTCLFYRVDMPGCPFYDVKRAKAKLLNGVLWLTVPKVSGKSIELDVTEKMLYN</sequence>
<accession>A0AAU9RVW4</accession>
<proteinExistence type="predicted"/>
<feature type="compositionally biased region" description="Polar residues" evidence="1">
    <location>
        <begin position="19"/>
        <end position="37"/>
    </location>
</feature>
<keyword evidence="3" id="KW-1185">Reference proteome</keyword>
<evidence type="ECO:0008006" key="4">
    <source>
        <dbReference type="Google" id="ProtNLM"/>
    </source>
</evidence>
<name>A0AAU9RVW4_THLAR</name>
<dbReference type="CDD" id="cd06464">
    <property type="entry name" value="ACD_sHsps-like"/>
    <property type="match status" value="1"/>
</dbReference>
<evidence type="ECO:0000313" key="2">
    <source>
        <dbReference type="EMBL" id="CAH2047896.1"/>
    </source>
</evidence>
<evidence type="ECO:0000313" key="3">
    <source>
        <dbReference type="Proteomes" id="UP000836841"/>
    </source>
</evidence>
<dbReference type="AlphaFoldDB" id="A0AAU9RVW4"/>
<dbReference type="EMBL" id="OU466858">
    <property type="protein sequence ID" value="CAH2047896.1"/>
    <property type="molecule type" value="Genomic_DNA"/>
</dbReference>
<organism evidence="2 3">
    <name type="scientific">Thlaspi arvense</name>
    <name type="common">Field penny-cress</name>
    <dbReference type="NCBI Taxonomy" id="13288"/>
    <lineage>
        <taxon>Eukaryota</taxon>
        <taxon>Viridiplantae</taxon>
        <taxon>Streptophyta</taxon>
        <taxon>Embryophyta</taxon>
        <taxon>Tracheophyta</taxon>
        <taxon>Spermatophyta</taxon>
        <taxon>Magnoliopsida</taxon>
        <taxon>eudicotyledons</taxon>
        <taxon>Gunneridae</taxon>
        <taxon>Pentapetalae</taxon>
        <taxon>rosids</taxon>
        <taxon>malvids</taxon>
        <taxon>Brassicales</taxon>
        <taxon>Brassicaceae</taxon>
        <taxon>Thlaspideae</taxon>
        <taxon>Thlaspi</taxon>
    </lineage>
</organism>
<dbReference type="Proteomes" id="UP000836841">
    <property type="component" value="Chromosome 2"/>
</dbReference>
<evidence type="ECO:0000256" key="1">
    <source>
        <dbReference type="SAM" id="MobiDB-lite"/>
    </source>
</evidence>